<feature type="region of interest" description="Disordered" evidence="1">
    <location>
        <begin position="1"/>
        <end position="21"/>
    </location>
</feature>
<evidence type="ECO:0000256" key="1">
    <source>
        <dbReference type="SAM" id="MobiDB-lite"/>
    </source>
</evidence>
<proteinExistence type="predicted"/>
<dbReference type="PANTHER" id="PTHR47326">
    <property type="entry name" value="TRANSPOSABLE ELEMENT TC3 TRANSPOSASE-LIKE PROTEIN"/>
    <property type="match status" value="1"/>
</dbReference>
<reference evidence="2 3" key="1">
    <citation type="journal article" date="2022" name="Allergy">
        <title>Genome assembly and annotation of Periplaneta americana reveal a comprehensive cockroach allergen profile.</title>
        <authorList>
            <person name="Wang L."/>
            <person name="Xiong Q."/>
            <person name="Saelim N."/>
            <person name="Wang L."/>
            <person name="Nong W."/>
            <person name="Wan A.T."/>
            <person name="Shi M."/>
            <person name="Liu X."/>
            <person name="Cao Q."/>
            <person name="Hui J.H.L."/>
            <person name="Sookrung N."/>
            <person name="Leung T.F."/>
            <person name="Tungtrongchitr A."/>
            <person name="Tsui S.K.W."/>
        </authorList>
    </citation>
    <scope>NUCLEOTIDE SEQUENCE [LARGE SCALE GENOMIC DNA]</scope>
    <source>
        <strain evidence="2">PWHHKU_190912</strain>
    </source>
</reference>
<comment type="caution">
    <text evidence="2">The sequence shown here is derived from an EMBL/GenBank/DDBJ whole genome shotgun (WGS) entry which is preliminary data.</text>
</comment>
<organism evidence="2 3">
    <name type="scientific">Periplaneta americana</name>
    <name type="common">American cockroach</name>
    <name type="synonym">Blatta americana</name>
    <dbReference type="NCBI Taxonomy" id="6978"/>
    <lineage>
        <taxon>Eukaryota</taxon>
        <taxon>Metazoa</taxon>
        <taxon>Ecdysozoa</taxon>
        <taxon>Arthropoda</taxon>
        <taxon>Hexapoda</taxon>
        <taxon>Insecta</taxon>
        <taxon>Pterygota</taxon>
        <taxon>Neoptera</taxon>
        <taxon>Polyneoptera</taxon>
        <taxon>Dictyoptera</taxon>
        <taxon>Blattodea</taxon>
        <taxon>Blattoidea</taxon>
        <taxon>Blattidae</taxon>
        <taxon>Blattinae</taxon>
        <taxon>Periplaneta</taxon>
    </lineage>
</organism>
<evidence type="ECO:0008006" key="4">
    <source>
        <dbReference type="Google" id="ProtNLM"/>
    </source>
</evidence>
<dbReference type="PANTHER" id="PTHR47326:SF1">
    <property type="entry name" value="HTH PSQ-TYPE DOMAIN-CONTAINING PROTEIN"/>
    <property type="match status" value="1"/>
</dbReference>
<sequence length="122" mass="14564">MVRDMFTRSPQKSTRQAARDSGLTRSTIRNVLKNELNFRQWKPHYCQVLSSEDCDHRMEYDEIMVSWYEDWPQLFTNNIWSDEAVFYVEEFTIVTTGYQRIRGSRLRSRKAVLMLQFGKSPG</sequence>
<evidence type="ECO:0000313" key="3">
    <source>
        <dbReference type="Proteomes" id="UP001148838"/>
    </source>
</evidence>
<dbReference type="Proteomes" id="UP001148838">
    <property type="component" value="Unassembled WGS sequence"/>
</dbReference>
<accession>A0ABQ8S177</accession>
<dbReference type="EMBL" id="JAJSOF020000038">
    <property type="protein sequence ID" value="KAJ4427660.1"/>
    <property type="molecule type" value="Genomic_DNA"/>
</dbReference>
<name>A0ABQ8S177_PERAM</name>
<gene>
    <name evidence="2" type="ORF">ANN_25308</name>
</gene>
<evidence type="ECO:0000313" key="2">
    <source>
        <dbReference type="EMBL" id="KAJ4427660.1"/>
    </source>
</evidence>
<protein>
    <recommendedName>
        <fullName evidence="4">Transposase</fullName>
    </recommendedName>
</protein>
<keyword evidence="3" id="KW-1185">Reference proteome</keyword>